<feature type="domain" description="Methyl-accepting transducer" evidence="10">
    <location>
        <begin position="296"/>
        <end position="553"/>
    </location>
</feature>
<dbReference type="InterPro" id="IPR033463">
    <property type="entry name" value="sCache_3"/>
</dbReference>
<dbReference type="PROSITE" id="PS50111">
    <property type="entry name" value="CHEMOTAXIS_TRANSDUC_2"/>
    <property type="match status" value="1"/>
</dbReference>
<feature type="coiled-coil region" evidence="8">
    <location>
        <begin position="356"/>
        <end position="387"/>
    </location>
</feature>
<keyword evidence="12" id="KW-1185">Reference proteome</keyword>
<evidence type="ECO:0000256" key="4">
    <source>
        <dbReference type="ARBA" id="ARBA00022989"/>
    </source>
</evidence>
<evidence type="ECO:0000256" key="1">
    <source>
        <dbReference type="ARBA" id="ARBA00004651"/>
    </source>
</evidence>
<evidence type="ECO:0000256" key="6">
    <source>
        <dbReference type="ARBA" id="ARBA00023224"/>
    </source>
</evidence>
<dbReference type="STRING" id="137838.GCA_001458595_01403"/>
<proteinExistence type="predicted"/>
<evidence type="ECO:0000256" key="3">
    <source>
        <dbReference type="ARBA" id="ARBA00022692"/>
    </source>
</evidence>
<dbReference type="AlphaFoldDB" id="A0A2A7MEB9"/>
<protein>
    <submittedName>
        <fullName evidence="11">Methyl-accepting chemotaxis protein</fullName>
    </submittedName>
</protein>
<feature type="transmembrane region" description="Helical" evidence="9">
    <location>
        <begin position="195"/>
        <end position="219"/>
    </location>
</feature>
<evidence type="ECO:0000256" key="9">
    <source>
        <dbReference type="SAM" id="Phobius"/>
    </source>
</evidence>
<evidence type="ECO:0000256" key="8">
    <source>
        <dbReference type="SAM" id="Coils"/>
    </source>
</evidence>
<keyword evidence="4 9" id="KW-1133">Transmembrane helix</keyword>
<evidence type="ECO:0000313" key="11">
    <source>
        <dbReference type="EMBL" id="PEG30104.1"/>
    </source>
</evidence>
<comment type="subcellular location">
    <subcellularLocation>
        <location evidence="1">Cell membrane</location>
        <topology evidence="1">Multi-pass membrane protein</topology>
    </subcellularLocation>
</comment>
<dbReference type="InterPro" id="IPR004089">
    <property type="entry name" value="MCPsignal_dom"/>
</dbReference>
<evidence type="ECO:0000259" key="10">
    <source>
        <dbReference type="PROSITE" id="PS50111"/>
    </source>
</evidence>
<evidence type="ECO:0000313" key="12">
    <source>
        <dbReference type="Proteomes" id="UP000220840"/>
    </source>
</evidence>
<dbReference type="Gene3D" id="6.10.340.10">
    <property type="match status" value="1"/>
</dbReference>
<dbReference type="EMBL" id="PDCJ01000002">
    <property type="protein sequence ID" value="PEG30104.1"/>
    <property type="molecule type" value="Genomic_DNA"/>
</dbReference>
<comment type="caution">
    <text evidence="11">The sequence shown here is derived from an EMBL/GenBank/DDBJ whole genome shotgun (WGS) entry which is preliminary data.</text>
</comment>
<dbReference type="Pfam" id="PF17202">
    <property type="entry name" value="sCache_3_3"/>
    <property type="match status" value="1"/>
</dbReference>
<dbReference type="Pfam" id="PF00015">
    <property type="entry name" value="MCPsignal"/>
    <property type="match status" value="1"/>
</dbReference>
<evidence type="ECO:0000256" key="5">
    <source>
        <dbReference type="ARBA" id="ARBA00023136"/>
    </source>
</evidence>
<accession>A0A2A7MEB9</accession>
<keyword evidence="5 9" id="KW-0472">Membrane</keyword>
<evidence type="ECO:0000256" key="7">
    <source>
        <dbReference type="PROSITE-ProRule" id="PRU00284"/>
    </source>
</evidence>
<dbReference type="Gene3D" id="1.10.287.950">
    <property type="entry name" value="Methyl-accepting chemotaxis protein"/>
    <property type="match status" value="1"/>
</dbReference>
<sequence length="582" mass="64204">MNRILLSSTGGGNMKLKLKGKILLLALIPLAVLGISLGGFTSLNVRNTIQDMSKQQLKVAAHSALKTYDMINKEDYTVLSNGKLGKGYKFVVSNYSEEIDYLKQNTNIEYTFFYGKDIVSTTMKDDRGNRLLGFEAEDEAIIAVLTNNEEYFSTHTLIGDKEYYGYYIPIKQPSTQAVVGMFFAGIPKADMDSSILTVIIGNVTSTSIVIIIAILLILISMSMIIKSLRRSVVNLELVSKGILNSKLDSKDLKRKDEIGDIARATEDVRNSIKGIVQNITDTTSTLIDFASDLREKSNKSSNMTKEVEKTVEEVAQSSTNQAENTQSAAESVMVIGEMVEKSVINVKELYKNCENMSRLRNEVLDILDNLSDANERTKNAINTISAKTQNTNNSVEHIKKATELITEIASETTLLALNANIEAARAGEHGKGFAVVASQIQELANQSTESAKKIEIIIKDLIINSNDTVETMKKVEDIIEVQNNNVHKTKDTFNVFNEGINITNQSVKEISDNVGTLDNSRKEIVEDIQILTSIAEENAASTEETAGISAELNKIMNDVYESANKVNEISDKLSNEINIFTI</sequence>
<dbReference type="PANTHER" id="PTHR32089">
    <property type="entry name" value="METHYL-ACCEPTING CHEMOTAXIS PROTEIN MCPB"/>
    <property type="match status" value="1"/>
</dbReference>
<dbReference type="OrthoDB" id="9814363at2"/>
<keyword evidence="2" id="KW-1003">Cell membrane</keyword>
<reference evidence="11 12" key="1">
    <citation type="submission" date="2017-10" db="EMBL/GenBank/DDBJ databases">
        <title>Effective Description of Clostridium neonatale sp. nov. linked to necrotizing enterocolitis in neonates and a clarification of species assignable to the genus Clostridium (Prazmowski 1880) emend. Lawson and Rainey 2016.</title>
        <authorList>
            <person name="Bernard K."/>
            <person name="Burdz T."/>
            <person name="Wiebe D."/>
            <person name="Balcewich B."/>
            <person name="Alfa M."/>
            <person name="Bernier A.-M."/>
        </authorList>
    </citation>
    <scope>NUCLEOTIDE SEQUENCE [LARGE SCALE GENOMIC DNA]</scope>
    <source>
        <strain evidence="11 12">LCDC99A005</strain>
    </source>
</reference>
<organism evidence="11 12">
    <name type="scientific">Clostridium neonatale</name>
    <dbReference type="NCBI Taxonomy" id="137838"/>
    <lineage>
        <taxon>Bacteria</taxon>
        <taxon>Bacillati</taxon>
        <taxon>Bacillota</taxon>
        <taxon>Clostridia</taxon>
        <taxon>Eubacteriales</taxon>
        <taxon>Clostridiaceae</taxon>
        <taxon>Clostridium</taxon>
    </lineage>
</organism>
<name>A0A2A7MEB9_9CLOT</name>
<dbReference type="SUPFAM" id="SSF58104">
    <property type="entry name" value="Methyl-accepting chemotaxis protein (MCP) signaling domain"/>
    <property type="match status" value="1"/>
</dbReference>
<dbReference type="SMART" id="SM00283">
    <property type="entry name" value="MA"/>
    <property type="match status" value="1"/>
</dbReference>
<dbReference type="GO" id="GO:0007165">
    <property type="term" value="P:signal transduction"/>
    <property type="evidence" value="ECO:0007669"/>
    <property type="project" value="UniProtKB-KW"/>
</dbReference>
<gene>
    <name evidence="11" type="ORF">CQ394_15830</name>
</gene>
<keyword evidence="3 9" id="KW-0812">Transmembrane</keyword>
<dbReference type="GO" id="GO:0005886">
    <property type="term" value="C:plasma membrane"/>
    <property type="evidence" value="ECO:0007669"/>
    <property type="project" value="UniProtKB-SubCell"/>
</dbReference>
<dbReference type="Proteomes" id="UP000220840">
    <property type="component" value="Unassembled WGS sequence"/>
</dbReference>
<keyword evidence="8" id="KW-0175">Coiled coil</keyword>
<keyword evidence="6 7" id="KW-0807">Transducer</keyword>
<evidence type="ECO:0000256" key="2">
    <source>
        <dbReference type="ARBA" id="ARBA00022475"/>
    </source>
</evidence>
<dbReference type="PANTHER" id="PTHR32089:SF112">
    <property type="entry name" value="LYSOZYME-LIKE PROTEIN-RELATED"/>
    <property type="match status" value="1"/>
</dbReference>